<reference evidence="2" key="1">
    <citation type="submission" date="2016-05" db="EMBL/GenBank/DDBJ databases">
        <title>Comparative genomics of biotechnologically important yeasts.</title>
        <authorList>
            <consortium name="DOE Joint Genome Institute"/>
            <person name="Riley R."/>
            <person name="Haridas S."/>
            <person name="Wolfe K.H."/>
            <person name="Lopes M.R."/>
            <person name="Hittinger C.T."/>
            <person name="Goker M."/>
            <person name="Salamov A."/>
            <person name="Wisecaver J."/>
            <person name="Long T.M."/>
            <person name="Aerts A.L."/>
            <person name="Barry K."/>
            <person name="Choi C."/>
            <person name="Clum A."/>
            <person name="Coughlan A.Y."/>
            <person name="Deshpande S."/>
            <person name="Douglass A.P."/>
            <person name="Hanson S.J."/>
            <person name="Klenk H.-P."/>
            <person name="Labutti K."/>
            <person name="Lapidus A."/>
            <person name="Lindquist E."/>
            <person name="Lipzen A."/>
            <person name="Meier-Kolthoff J.P."/>
            <person name="Ohm R.A."/>
            <person name="Otillar R.P."/>
            <person name="Pangilinan J."/>
            <person name="Peng Y."/>
            <person name="Rokas A."/>
            <person name="Rosa C.A."/>
            <person name="Scheuner C."/>
            <person name="Sibirny A.A."/>
            <person name="Slot J.C."/>
            <person name="Stielow J.B."/>
            <person name="Sun H."/>
            <person name="Kurtzman C.P."/>
            <person name="Blackwell M."/>
            <person name="Grigoriev I.V."/>
            <person name="Jeffries T.W."/>
        </authorList>
    </citation>
    <scope>NUCLEOTIDE SEQUENCE [LARGE SCALE GENOMIC DNA]</scope>
    <source>
        <strain evidence="2">NRRL Y-12698</strain>
    </source>
</reference>
<dbReference type="RefSeq" id="XP_018985654.1">
    <property type="nucleotide sequence ID" value="XM_019132675.1"/>
</dbReference>
<dbReference type="GeneID" id="30150528"/>
<accession>A0A1E3QRJ0</accession>
<evidence type="ECO:0000313" key="1">
    <source>
        <dbReference type="EMBL" id="ODQ80326.1"/>
    </source>
</evidence>
<gene>
    <name evidence="1" type="ORF">BABINDRAFT_7767</name>
</gene>
<evidence type="ECO:0000313" key="2">
    <source>
        <dbReference type="Proteomes" id="UP000094336"/>
    </source>
</evidence>
<keyword evidence="2" id="KW-1185">Reference proteome</keyword>
<proteinExistence type="predicted"/>
<organism evidence="1 2">
    <name type="scientific">Babjeviella inositovora NRRL Y-12698</name>
    <dbReference type="NCBI Taxonomy" id="984486"/>
    <lineage>
        <taxon>Eukaryota</taxon>
        <taxon>Fungi</taxon>
        <taxon>Dikarya</taxon>
        <taxon>Ascomycota</taxon>
        <taxon>Saccharomycotina</taxon>
        <taxon>Pichiomycetes</taxon>
        <taxon>Serinales incertae sedis</taxon>
        <taxon>Babjeviella</taxon>
    </lineage>
</organism>
<protein>
    <submittedName>
        <fullName evidence="1">Uncharacterized protein</fullName>
    </submittedName>
</protein>
<dbReference type="AlphaFoldDB" id="A0A1E3QRJ0"/>
<dbReference type="Proteomes" id="UP000094336">
    <property type="component" value="Unassembled WGS sequence"/>
</dbReference>
<sequence length="251" mass="28531">MKRPITCTSLAVSRPPHQYTLLPTHSTPNKRARVETFDKSIPEFESVYSLNSIPVAQIPREPQSKIPPTDQVQFYALDEELQYAETFASPQLTADTRTVSNHLSPSTSYVCEPRQPTTLHAPVPKQAAHRSSYQASNDFNDLAYTTFASRLTLYQKQAQLRYPQKASQPPSENRFLVQRPPINYNQIYPFTDPAQAHVTHQLKLATLHSLILGDLDYRLEIEELKEELQAASCDAMLELLDLLLCFSILEM</sequence>
<dbReference type="EMBL" id="KV454430">
    <property type="protein sequence ID" value="ODQ80326.1"/>
    <property type="molecule type" value="Genomic_DNA"/>
</dbReference>
<name>A0A1E3QRJ0_9ASCO</name>